<evidence type="ECO:0000256" key="1">
    <source>
        <dbReference type="ARBA" id="ARBA00005417"/>
    </source>
</evidence>
<comment type="similarity">
    <text evidence="1">Belongs to the ABC transporter superfamily.</text>
</comment>
<evidence type="ECO:0000256" key="4">
    <source>
        <dbReference type="ARBA" id="ARBA00022840"/>
    </source>
</evidence>
<keyword evidence="4 6" id="KW-0067">ATP-binding</keyword>
<keyword evidence="7" id="KW-1185">Reference proteome</keyword>
<dbReference type="GO" id="GO:0016887">
    <property type="term" value="F:ATP hydrolysis activity"/>
    <property type="evidence" value="ECO:0007669"/>
    <property type="project" value="InterPro"/>
</dbReference>
<feature type="domain" description="ABC transporter" evidence="5">
    <location>
        <begin position="5"/>
        <end position="225"/>
    </location>
</feature>
<dbReference type="EMBL" id="FMXP01000023">
    <property type="protein sequence ID" value="SDB33074.1"/>
    <property type="molecule type" value="Genomic_DNA"/>
</dbReference>
<protein>
    <submittedName>
        <fullName evidence="6">ABC-2 type transport system ATP-binding protein</fullName>
    </submittedName>
</protein>
<dbReference type="SUPFAM" id="SSF52540">
    <property type="entry name" value="P-loop containing nucleoside triphosphate hydrolases"/>
    <property type="match status" value="1"/>
</dbReference>
<evidence type="ECO:0000256" key="2">
    <source>
        <dbReference type="ARBA" id="ARBA00022448"/>
    </source>
</evidence>
<evidence type="ECO:0000256" key="3">
    <source>
        <dbReference type="ARBA" id="ARBA00022741"/>
    </source>
</evidence>
<accession>A0A1G6CJL0</accession>
<dbReference type="eggNOG" id="COG1131">
    <property type="taxonomic scope" value="Bacteria"/>
</dbReference>
<dbReference type="SMART" id="SM00382">
    <property type="entry name" value="AAA"/>
    <property type="match status" value="1"/>
</dbReference>
<dbReference type="GO" id="GO:0005524">
    <property type="term" value="F:ATP binding"/>
    <property type="evidence" value="ECO:0007669"/>
    <property type="project" value="UniProtKB-KW"/>
</dbReference>
<dbReference type="PANTHER" id="PTHR43335:SF4">
    <property type="entry name" value="ABC TRANSPORTER, ATP-BINDING PROTEIN"/>
    <property type="match status" value="1"/>
</dbReference>
<reference evidence="6 7" key="1">
    <citation type="submission" date="2016-10" db="EMBL/GenBank/DDBJ databases">
        <authorList>
            <person name="de Groot N.N."/>
        </authorList>
    </citation>
    <scope>NUCLEOTIDE SEQUENCE [LARGE SCALE GENOMIC DNA]</scope>
    <source>
        <strain evidence="6 7">A-4</strain>
    </source>
</reference>
<gene>
    <name evidence="6" type="ORF">SAMN02910293_01633</name>
</gene>
<dbReference type="Gene3D" id="3.40.50.300">
    <property type="entry name" value="P-loop containing nucleotide triphosphate hydrolases"/>
    <property type="match status" value="1"/>
</dbReference>
<dbReference type="InterPro" id="IPR027417">
    <property type="entry name" value="P-loop_NTPase"/>
</dbReference>
<dbReference type="RefSeq" id="WP_074486312.1">
    <property type="nucleotide sequence ID" value="NZ_FMXP01000023.1"/>
</dbReference>
<organism evidence="6 7">
    <name type="scientific">Streptococcus henryi</name>
    <dbReference type="NCBI Taxonomy" id="439219"/>
    <lineage>
        <taxon>Bacteria</taxon>
        <taxon>Bacillati</taxon>
        <taxon>Bacillota</taxon>
        <taxon>Bacilli</taxon>
        <taxon>Lactobacillales</taxon>
        <taxon>Streptococcaceae</taxon>
        <taxon>Streptococcus</taxon>
    </lineage>
</organism>
<dbReference type="Pfam" id="PF00005">
    <property type="entry name" value="ABC_tran"/>
    <property type="match status" value="1"/>
</dbReference>
<dbReference type="PANTHER" id="PTHR43335">
    <property type="entry name" value="ABC TRANSPORTER, ATP-BINDING PROTEIN"/>
    <property type="match status" value="1"/>
</dbReference>
<dbReference type="Proteomes" id="UP000182508">
    <property type="component" value="Unassembled WGS sequence"/>
</dbReference>
<dbReference type="PROSITE" id="PS50893">
    <property type="entry name" value="ABC_TRANSPORTER_2"/>
    <property type="match status" value="1"/>
</dbReference>
<keyword evidence="3" id="KW-0547">Nucleotide-binding</keyword>
<dbReference type="InterPro" id="IPR017871">
    <property type="entry name" value="ABC_transporter-like_CS"/>
</dbReference>
<proteinExistence type="inferred from homology"/>
<dbReference type="AlphaFoldDB" id="A0A1G6CJL0"/>
<evidence type="ECO:0000313" key="6">
    <source>
        <dbReference type="EMBL" id="SDB33074.1"/>
    </source>
</evidence>
<name>A0A1G6CJL0_9STRE</name>
<dbReference type="InterPro" id="IPR003593">
    <property type="entry name" value="AAA+_ATPase"/>
</dbReference>
<evidence type="ECO:0000313" key="7">
    <source>
        <dbReference type="Proteomes" id="UP000182508"/>
    </source>
</evidence>
<keyword evidence="2" id="KW-0813">Transport</keyword>
<dbReference type="PROSITE" id="PS00211">
    <property type="entry name" value="ABC_TRANSPORTER_1"/>
    <property type="match status" value="1"/>
</dbReference>
<dbReference type="STRING" id="439219.SAMN02910293_01633"/>
<dbReference type="InterPro" id="IPR003439">
    <property type="entry name" value="ABC_transporter-like_ATP-bd"/>
</dbReference>
<sequence>MQNLLTIDQISKSYGKQKALDSVSFSIKKGEILGLVGQNGAGKTTLIRILSGLISKDSGSVKQAQNYKIGSIIEAPVLYPNMSAVDNLTYAALQIGIKEKEARIAEVLSLVGLSQVDKKKKVKDFSLGMRQRMAIALAILDFPDFLVLDEPVNGLDPSGIKEMREIIHNLRDNYGITVLISSHILSELELVVDRFVIMHKGRIIKDIEKSALRSEVEEKIVLSTLDNKLAQKALSDLGLEIIVQGNKLCLSPEKSVQELILYLLEQNIEITDIYHAGSSFEDYYLSLLD</sequence>
<evidence type="ECO:0000259" key="5">
    <source>
        <dbReference type="PROSITE" id="PS50893"/>
    </source>
</evidence>